<dbReference type="EMBL" id="JAPEIS010000012">
    <property type="protein sequence ID" value="KAJ8060845.1"/>
    <property type="molecule type" value="Genomic_DNA"/>
</dbReference>
<comment type="caution">
    <text evidence="1">The sequence shown here is derived from an EMBL/GenBank/DDBJ whole genome shotgun (WGS) entry which is preliminary data.</text>
</comment>
<proteinExistence type="predicted"/>
<keyword evidence="2" id="KW-1185">Reference proteome</keyword>
<dbReference type="AlphaFoldDB" id="A0A9X0ADI2"/>
<evidence type="ECO:0000313" key="2">
    <source>
        <dbReference type="Proteomes" id="UP001152300"/>
    </source>
</evidence>
<gene>
    <name evidence="1" type="ORF">OCU04_009929</name>
</gene>
<accession>A0A9X0ADI2</accession>
<sequence length="136" mass="15047">MYLGTDDKCGYGYGYGYISSCDLISPHLTSPQETQVEIINSGSKISIALLSLSLHFPQPNPSISTRALRTSAAKFKPRIYPSIHSSTLKIPPRSFHNDYLPTYPSPAFTFTLDICLLLAYEHTLATHSSLPLFPKP</sequence>
<name>A0A9X0ADI2_9HELO</name>
<protein>
    <submittedName>
        <fullName evidence="1">Uncharacterized protein</fullName>
    </submittedName>
</protein>
<organism evidence="1 2">
    <name type="scientific">Sclerotinia nivalis</name>
    <dbReference type="NCBI Taxonomy" id="352851"/>
    <lineage>
        <taxon>Eukaryota</taxon>
        <taxon>Fungi</taxon>
        <taxon>Dikarya</taxon>
        <taxon>Ascomycota</taxon>
        <taxon>Pezizomycotina</taxon>
        <taxon>Leotiomycetes</taxon>
        <taxon>Helotiales</taxon>
        <taxon>Sclerotiniaceae</taxon>
        <taxon>Sclerotinia</taxon>
    </lineage>
</organism>
<reference evidence="1" key="1">
    <citation type="submission" date="2022-11" db="EMBL/GenBank/DDBJ databases">
        <title>Genome Resource of Sclerotinia nivalis Strain SnTB1, a Plant Pathogen Isolated from American Ginseng.</title>
        <authorList>
            <person name="Fan S."/>
        </authorList>
    </citation>
    <scope>NUCLEOTIDE SEQUENCE</scope>
    <source>
        <strain evidence="1">SnTB1</strain>
    </source>
</reference>
<dbReference type="Proteomes" id="UP001152300">
    <property type="component" value="Unassembled WGS sequence"/>
</dbReference>
<evidence type="ECO:0000313" key="1">
    <source>
        <dbReference type="EMBL" id="KAJ8060845.1"/>
    </source>
</evidence>